<sequence length="96" mass="9195">MLVKGSKTGPSGLAAKSETAHGSGGTKDSKTERAGAGGLKEPEKAKVLVVAKPTAASLAEKQGAASGSTATLKVSTSAMSNVGESVGSGAQGSEAH</sequence>
<comment type="caution">
    <text evidence="2">The sequence shown here is derived from an EMBL/GenBank/DDBJ whole genome shotgun (WGS) entry which is preliminary data.</text>
</comment>
<accession>A0AAV7PQ87</accession>
<evidence type="ECO:0000313" key="3">
    <source>
        <dbReference type="Proteomes" id="UP001066276"/>
    </source>
</evidence>
<reference evidence="2" key="1">
    <citation type="journal article" date="2022" name="bioRxiv">
        <title>Sequencing and chromosome-scale assembly of the giantPleurodeles waltlgenome.</title>
        <authorList>
            <person name="Brown T."/>
            <person name="Elewa A."/>
            <person name="Iarovenko S."/>
            <person name="Subramanian E."/>
            <person name="Araus A.J."/>
            <person name="Petzold A."/>
            <person name="Susuki M."/>
            <person name="Suzuki K.-i.T."/>
            <person name="Hayashi T."/>
            <person name="Toyoda A."/>
            <person name="Oliveira C."/>
            <person name="Osipova E."/>
            <person name="Leigh N.D."/>
            <person name="Simon A."/>
            <person name="Yun M.H."/>
        </authorList>
    </citation>
    <scope>NUCLEOTIDE SEQUENCE</scope>
    <source>
        <strain evidence="2">20211129_DDA</strain>
        <tissue evidence="2">Liver</tissue>
    </source>
</reference>
<evidence type="ECO:0000256" key="1">
    <source>
        <dbReference type="SAM" id="MobiDB-lite"/>
    </source>
</evidence>
<gene>
    <name evidence="2" type="ORF">NDU88_006296</name>
</gene>
<keyword evidence="3" id="KW-1185">Reference proteome</keyword>
<evidence type="ECO:0000313" key="2">
    <source>
        <dbReference type="EMBL" id="KAJ1127903.1"/>
    </source>
</evidence>
<evidence type="ECO:0008006" key="4">
    <source>
        <dbReference type="Google" id="ProtNLM"/>
    </source>
</evidence>
<proteinExistence type="predicted"/>
<dbReference type="EMBL" id="JANPWB010000011">
    <property type="protein sequence ID" value="KAJ1127903.1"/>
    <property type="molecule type" value="Genomic_DNA"/>
</dbReference>
<feature type="region of interest" description="Disordered" evidence="1">
    <location>
        <begin position="1"/>
        <end position="43"/>
    </location>
</feature>
<name>A0AAV7PQ87_PLEWA</name>
<dbReference type="Proteomes" id="UP001066276">
    <property type="component" value="Chromosome 7"/>
</dbReference>
<dbReference type="AlphaFoldDB" id="A0AAV7PQ87"/>
<protein>
    <recommendedName>
        <fullName evidence="4">Microtubule-associated protein 215</fullName>
    </recommendedName>
</protein>
<organism evidence="2 3">
    <name type="scientific">Pleurodeles waltl</name>
    <name type="common">Iberian ribbed newt</name>
    <dbReference type="NCBI Taxonomy" id="8319"/>
    <lineage>
        <taxon>Eukaryota</taxon>
        <taxon>Metazoa</taxon>
        <taxon>Chordata</taxon>
        <taxon>Craniata</taxon>
        <taxon>Vertebrata</taxon>
        <taxon>Euteleostomi</taxon>
        <taxon>Amphibia</taxon>
        <taxon>Batrachia</taxon>
        <taxon>Caudata</taxon>
        <taxon>Salamandroidea</taxon>
        <taxon>Salamandridae</taxon>
        <taxon>Pleurodelinae</taxon>
        <taxon>Pleurodeles</taxon>
    </lineage>
</organism>